<evidence type="ECO:0000256" key="1">
    <source>
        <dbReference type="PROSITE-ProRule" id="PRU01379"/>
    </source>
</evidence>
<feature type="domain" description="Peptidase M14" evidence="3">
    <location>
        <begin position="23"/>
        <end position="282"/>
    </location>
</feature>
<proteinExistence type="inferred from homology"/>
<evidence type="ECO:0000259" key="3">
    <source>
        <dbReference type="PROSITE" id="PS52035"/>
    </source>
</evidence>
<protein>
    <submittedName>
        <fullName evidence="4">Peptidase M14</fullName>
    </submittedName>
</protein>
<comment type="caution">
    <text evidence="1">Lacks conserved residue(s) required for the propagation of feature annotation.</text>
</comment>
<evidence type="ECO:0000256" key="2">
    <source>
        <dbReference type="SAM" id="SignalP"/>
    </source>
</evidence>
<evidence type="ECO:0000313" key="4">
    <source>
        <dbReference type="EMBL" id="MBV2130526.1"/>
    </source>
</evidence>
<organism evidence="4 5">
    <name type="scientific">Arsukibacterium indicum</name>
    <dbReference type="NCBI Taxonomy" id="2848612"/>
    <lineage>
        <taxon>Bacteria</taxon>
        <taxon>Pseudomonadati</taxon>
        <taxon>Pseudomonadota</taxon>
        <taxon>Gammaproteobacteria</taxon>
        <taxon>Chromatiales</taxon>
        <taxon>Chromatiaceae</taxon>
        <taxon>Arsukibacterium</taxon>
    </lineage>
</organism>
<dbReference type="Proteomes" id="UP000704611">
    <property type="component" value="Unassembled WGS sequence"/>
</dbReference>
<dbReference type="RefSeq" id="WP_217670819.1">
    <property type="nucleotide sequence ID" value="NZ_JAHRID010000008.1"/>
</dbReference>
<gene>
    <name evidence="4" type="ORF">KQY15_15635</name>
</gene>
<keyword evidence="2" id="KW-0732">Signal</keyword>
<dbReference type="InterPro" id="IPR000834">
    <property type="entry name" value="Peptidase_M14"/>
</dbReference>
<comment type="similarity">
    <text evidence="1">Belongs to the peptidase M14 family.</text>
</comment>
<dbReference type="PROSITE" id="PS52035">
    <property type="entry name" value="PEPTIDASE_M14"/>
    <property type="match status" value="1"/>
</dbReference>
<dbReference type="EMBL" id="JAHRID010000008">
    <property type="protein sequence ID" value="MBV2130526.1"/>
    <property type="molecule type" value="Genomic_DNA"/>
</dbReference>
<reference evidence="4 5" key="1">
    <citation type="submission" date="2021-06" db="EMBL/GenBank/DDBJ databases">
        <title>Rheinheimera indica sp. nov., isolated from deep-sea sediment.</title>
        <authorList>
            <person name="Wang Z."/>
            <person name="Zhang X.-Y."/>
        </authorList>
    </citation>
    <scope>NUCLEOTIDE SEQUENCE [LARGE SCALE GENOMIC DNA]</scope>
    <source>
        <strain evidence="4 5">SM2107</strain>
    </source>
</reference>
<accession>A0ABS6MQA7</accession>
<comment type="caution">
    <text evidence="4">The sequence shown here is derived from an EMBL/GenBank/DDBJ whole genome shotgun (WGS) entry which is preliminary data.</text>
</comment>
<keyword evidence="5" id="KW-1185">Reference proteome</keyword>
<feature type="chain" id="PRO_5046783451" evidence="2">
    <location>
        <begin position="22"/>
        <end position="475"/>
    </location>
</feature>
<feature type="signal peptide" evidence="2">
    <location>
        <begin position="1"/>
        <end position="21"/>
    </location>
</feature>
<name>A0ABS6MQA7_9GAMM</name>
<dbReference type="Pfam" id="PF00246">
    <property type="entry name" value="Peptidase_M14"/>
    <property type="match status" value="1"/>
</dbReference>
<evidence type="ECO:0000313" key="5">
    <source>
        <dbReference type="Proteomes" id="UP000704611"/>
    </source>
</evidence>
<sequence>MLKHVSLWLALSAVLSGLASAADYSKFTTPGLAKGQITHSDIAPLISYYQQQDWLETTELGRSVEQRPVYLLKIGNGERKVLAWSQMHGDEPTATAAIFDLLAIIEAQLQQQAATGEGGPAWLDKITLYLVPMLNPDGAERNSRYNALGIDVNRDALALQTPEGQLLMQAAKQIKPHYGFNLHDQNRYHAAGDNKKPATISLLAPAFNQAREINPSRHAAMQLISAVKPLLDKTIPEQLGRYDDEYSMRSFGDTFSSMGISTVLVEAGGNYNDPFRQLARQLNVQLYLRWLELISTSSYRDYDLSGYNSIPMNNSGGMKDLIIRQVNLPQANGTGVLARVDLAFNAGGNGRGSVTLHEIGDARIYGAYHHLDASGMDYSAGKAYALNEPLTLSRERYLQLLADGYSHFSGNAGHLTNNTDLPVALNPRGVNGPWPQRHASTTFLLSKDNKVQVAVINGRLIRLVDGSLIDPFAGN</sequence>